<accession>A0ABT2EL66</accession>
<dbReference type="InterPro" id="IPR045025">
    <property type="entry name" value="HACL1-like"/>
</dbReference>
<name>A0ABT2EL66_9BACT</name>
<evidence type="ECO:0000256" key="2">
    <source>
        <dbReference type="ARBA" id="ARBA00023002"/>
    </source>
</evidence>
<keyword evidence="1" id="KW-0479">Metal-binding</keyword>
<keyword evidence="5" id="KW-1185">Reference proteome</keyword>
<comment type="caution">
    <text evidence="4">The sequence shown here is derived from an EMBL/GenBank/DDBJ whole genome shotgun (WGS) entry which is preliminary data.</text>
</comment>
<dbReference type="PANTHER" id="PTHR43710:SF5">
    <property type="entry name" value="INDOLEPYRUVATE FERREDOXIN OXIDOREDUCTASE ALPHA SUBUNIT"/>
    <property type="match status" value="1"/>
</dbReference>
<dbReference type="GO" id="GO:0043805">
    <property type="term" value="F:indolepyruvate ferredoxin oxidoreductase activity"/>
    <property type="evidence" value="ECO:0007669"/>
    <property type="project" value="UniProtKB-EC"/>
</dbReference>
<proteinExistence type="predicted"/>
<evidence type="ECO:0000256" key="1">
    <source>
        <dbReference type="ARBA" id="ARBA00022723"/>
    </source>
</evidence>
<dbReference type="InterPro" id="IPR002880">
    <property type="entry name" value="Pyrv_Fd/Flavodoxin_OxRdtase_N"/>
</dbReference>
<dbReference type="InterPro" id="IPR029061">
    <property type="entry name" value="THDP-binding"/>
</dbReference>
<dbReference type="CDD" id="cd07034">
    <property type="entry name" value="TPP_PYR_PFOR_IOR-alpha_like"/>
    <property type="match status" value="1"/>
</dbReference>
<evidence type="ECO:0000259" key="3">
    <source>
        <dbReference type="Pfam" id="PF02775"/>
    </source>
</evidence>
<gene>
    <name evidence="4" type="ORF">M2350_000092</name>
</gene>
<dbReference type="PANTHER" id="PTHR43710">
    <property type="entry name" value="2-HYDROXYACYL-COA LYASE"/>
    <property type="match status" value="1"/>
</dbReference>
<dbReference type="Pfam" id="PF02775">
    <property type="entry name" value="TPP_enzyme_C"/>
    <property type="match status" value="1"/>
</dbReference>
<dbReference type="EMBL" id="JANUCP010000001">
    <property type="protein sequence ID" value="MCS3917695.1"/>
    <property type="molecule type" value="Genomic_DNA"/>
</dbReference>
<keyword evidence="2 4" id="KW-0560">Oxidoreductase</keyword>
<reference evidence="4 5" key="1">
    <citation type="submission" date="2022-08" db="EMBL/GenBank/DDBJ databases">
        <title>Bacterial and archaeal communities from various locations to study Microbial Dark Matter (Phase II).</title>
        <authorList>
            <person name="Stepanauskas R."/>
        </authorList>
    </citation>
    <scope>NUCLEOTIDE SEQUENCE [LARGE SCALE GENOMIC DNA]</scope>
    <source>
        <strain evidence="4 5">PD1</strain>
    </source>
</reference>
<sequence length="739" mass="81524">MGRTYPAHEIAQLTKGEGEVIWADGCLAILKALLESGVAYLGGYPGAPVSNLTDAFLDAEETVLKPMGIFVANNVNEASAAAMLRLSVNAPIRGAVAWKVVGTNVAADALAHVCSSGVKGGAVIFVGEDYGASSTLVVQKTLPYGYNFGAPVLDPKADLNHVAHLTRIAFDLSEACQMPVFFLVRTRVGNMKSWLQVRNNRHPNFSLHTPLTELPKSPDRFPIPPFTQQQESEKWHERIPKAKKFIRENGINERYDNGGRKGIIVHGLLFNLALRALLRLGEVEFAQPELATAFALSDPSPSHIHSPFATRHSLPSSSPFPRPPSQIAFGVPLLSLHALFPLVEDELAEFLDGKDEVLVVEEGEPALLEREIRAIAQKIGWTGRIVRGEYLPITGELTTDDLVKGFSEFLGNSGSALRVDGFPFEPSTRNAQPETHYLPVVPRFPNFCTGCPERPAVLTAVKIFRDLHPEVRLEIVLDIGCYIMGIYYLRELTSPVTGMGTCLASSLATSFLTQEKTLYVVGDGTFWAQALTTSISNALYHRQNCVVLILENFWTAMTGHQPNPSTKVGERAGNLDIEAALKGMGAKWVKVVNPYEVGEVVRLLEEAWSLTDIGPRFLIARGECMLERSRRERKEREQQVQAGRRVAEAHFGVDPLVCVGDHSCLHYNNCPSLTVRPSPNPLKRDLIVQAEQTCVACGLCGSVAHAAKLCPSFYRIEWVRNPSLWERWQFKLRRWLIGV</sequence>
<protein>
    <submittedName>
        <fullName evidence="4">Indolepyruvate ferredoxin oxidoreductase alpha subunit</fullName>
        <ecNumber evidence="4">1.2.7.8</ecNumber>
    </submittedName>
</protein>
<dbReference type="InterPro" id="IPR011766">
    <property type="entry name" value="TPP_enzyme_TPP-bd"/>
</dbReference>
<dbReference type="SUPFAM" id="SSF52518">
    <property type="entry name" value="Thiamin diphosphate-binding fold (THDP-binding)"/>
    <property type="match status" value="2"/>
</dbReference>
<dbReference type="Gene3D" id="3.40.50.970">
    <property type="match status" value="2"/>
</dbReference>
<evidence type="ECO:0000313" key="5">
    <source>
        <dbReference type="Proteomes" id="UP001204798"/>
    </source>
</evidence>
<feature type="domain" description="Thiamine pyrophosphate enzyme TPP-binding" evidence="3">
    <location>
        <begin position="478"/>
        <end position="608"/>
    </location>
</feature>
<dbReference type="Proteomes" id="UP001204798">
    <property type="component" value="Unassembled WGS sequence"/>
</dbReference>
<dbReference type="RefSeq" id="WP_259092040.1">
    <property type="nucleotide sequence ID" value="NZ_CP130454.1"/>
</dbReference>
<evidence type="ECO:0000313" key="4">
    <source>
        <dbReference type="EMBL" id="MCS3917695.1"/>
    </source>
</evidence>
<organism evidence="4 5">
    <name type="scientific">Candidatus Fervidibacter sacchari</name>
    <dbReference type="NCBI Taxonomy" id="1448929"/>
    <lineage>
        <taxon>Bacteria</taxon>
        <taxon>Candidatus Fervidibacterota</taxon>
        <taxon>Candidatus Fervidibacter</taxon>
    </lineage>
</organism>
<dbReference type="EC" id="1.2.7.8" evidence="4"/>